<sequence length="282" mass="28934">MTYTTNKSLETPARSSYVDQWDLPLNGDMTVIDYVFGTSQDFTATAGPYTLGSYDLTTKALVYPSYVPMFLNIKGAITTNITYTIPSGIGGQWVVYNSTTDGITGPFTVTFASGGGGRSALIPRLNRMVIVSDGTNIDVLGYAALVGTSAGSIDVTGSVKAGTTVTAGTTASDSIGNLRNVPPNAQTTSYILAATDSGKYISITTGGVTVPFVATTGLLVPGQTISIYNNSVTSQTITQASGVTIAFAGTISTGNRTLAANGLCTLLCTGVNTYVITGAGVL</sequence>
<gene>
    <name evidence="1" type="ORF">UFOVP231_44</name>
</gene>
<protein>
    <submittedName>
        <fullName evidence="1">Uncharacterized protein</fullName>
    </submittedName>
</protein>
<accession>A0A6J7WPS3</accession>
<name>A0A6J7WPS3_9CAUD</name>
<proteinExistence type="predicted"/>
<organism evidence="1">
    <name type="scientific">uncultured Caudovirales phage</name>
    <dbReference type="NCBI Taxonomy" id="2100421"/>
    <lineage>
        <taxon>Viruses</taxon>
        <taxon>Duplodnaviria</taxon>
        <taxon>Heunggongvirae</taxon>
        <taxon>Uroviricota</taxon>
        <taxon>Caudoviricetes</taxon>
        <taxon>Peduoviridae</taxon>
        <taxon>Maltschvirus</taxon>
        <taxon>Maltschvirus maltsch</taxon>
    </lineage>
</organism>
<evidence type="ECO:0000313" key="1">
    <source>
        <dbReference type="EMBL" id="CAB5220051.1"/>
    </source>
</evidence>
<reference evidence="1" key="1">
    <citation type="submission" date="2020-05" db="EMBL/GenBank/DDBJ databases">
        <authorList>
            <person name="Chiriac C."/>
            <person name="Salcher M."/>
            <person name="Ghai R."/>
            <person name="Kavagutti S V."/>
        </authorList>
    </citation>
    <scope>NUCLEOTIDE SEQUENCE</scope>
</reference>
<dbReference type="EMBL" id="LR798279">
    <property type="protein sequence ID" value="CAB5220051.1"/>
    <property type="molecule type" value="Genomic_DNA"/>
</dbReference>